<keyword evidence="3" id="KW-1185">Reference proteome</keyword>
<reference evidence="2 3" key="1">
    <citation type="submission" date="2024-03" db="EMBL/GenBank/DDBJ databases">
        <authorList>
            <person name="Martinez-Hernandez J."/>
        </authorList>
    </citation>
    <scope>NUCLEOTIDE SEQUENCE [LARGE SCALE GENOMIC DNA]</scope>
</reference>
<dbReference type="EMBL" id="CAXHTB010000004">
    <property type="protein sequence ID" value="CAL0305833.1"/>
    <property type="molecule type" value="Genomic_DNA"/>
</dbReference>
<feature type="compositionally biased region" description="Basic residues" evidence="1">
    <location>
        <begin position="105"/>
        <end position="117"/>
    </location>
</feature>
<protein>
    <submittedName>
        <fullName evidence="2">Uncharacterized protein</fullName>
    </submittedName>
</protein>
<sequence>MGKKRQKMKELSVAIAEASSIQGGEKGEHEIQSQTPRKRGRPRKIIVMERSQEKKIEAIEEAEKSRESSMKKEEEQEEEESGAACISINRKEEEIQLPKEEPSRSRVRRKSKPRKST</sequence>
<dbReference type="AlphaFoldDB" id="A0AAV1W9B4"/>
<evidence type="ECO:0000313" key="2">
    <source>
        <dbReference type="EMBL" id="CAL0305833.1"/>
    </source>
</evidence>
<dbReference type="PANTHER" id="PTHR37615">
    <property type="entry name" value="NUCLEOPORIN NUP159-LIKE"/>
    <property type="match status" value="1"/>
</dbReference>
<accession>A0AAV1W9B4</accession>
<name>A0AAV1W9B4_LUPLU</name>
<dbReference type="Proteomes" id="UP001497480">
    <property type="component" value="Unassembled WGS sequence"/>
</dbReference>
<feature type="compositionally biased region" description="Basic and acidic residues" evidence="1">
    <location>
        <begin position="46"/>
        <end position="74"/>
    </location>
</feature>
<dbReference type="PANTHER" id="PTHR37615:SF1">
    <property type="entry name" value="NUCLEOPORIN NUP159-LIKE"/>
    <property type="match status" value="1"/>
</dbReference>
<organism evidence="2 3">
    <name type="scientific">Lupinus luteus</name>
    <name type="common">European yellow lupine</name>
    <dbReference type="NCBI Taxonomy" id="3873"/>
    <lineage>
        <taxon>Eukaryota</taxon>
        <taxon>Viridiplantae</taxon>
        <taxon>Streptophyta</taxon>
        <taxon>Embryophyta</taxon>
        <taxon>Tracheophyta</taxon>
        <taxon>Spermatophyta</taxon>
        <taxon>Magnoliopsida</taxon>
        <taxon>eudicotyledons</taxon>
        <taxon>Gunneridae</taxon>
        <taxon>Pentapetalae</taxon>
        <taxon>rosids</taxon>
        <taxon>fabids</taxon>
        <taxon>Fabales</taxon>
        <taxon>Fabaceae</taxon>
        <taxon>Papilionoideae</taxon>
        <taxon>50 kb inversion clade</taxon>
        <taxon>genistoids sensu lato</taxon>
        <taxon>core genistoids</taxon>
        <taxon>Genisteae</taxon>
        <taxon>Lupinus</taxon>
    </lineage>
</organism>
<feature type="region of interest" description="Disordered" evidence="1">
    <location>
        <begin position="1"/>
        <end position="117"/>
    </location>
</feature>
<evidence type="ECO:0000313" key="3">
    <source>
        <dbReference type="Proteomes" id="UP001497480"/>
    </source>
</evidence>
<comment type="caution">
    <text evidence="2">The sequence shown here is derived from an EMBL/GenBank/DDBJ whole genome shotgun (WGS) entry which is preliminary data.</text>
</comment>
<feature type="compositionally biased region" description="Basic and acidic residues" evidence="1">
    <location>
        <begin position="89"/>
        <end position="104"/>
    </location>
</feature>
<gene>
    <name evidence="2" type="ORF">LLUT_LOCUS6893</name>
</gene>
<evidence type="ECO:0000256" key="1">
    <source>
        <dbReference type="SAM" id="MobiDB-lite"/>
    </source>
</evidence>
<proteinExistence type="predicted"/>